<reference evidence="2 3" key="1">
    <citation type="submission" date="2019-10" db="EMBL/GenBank/DDBJ databases">
        <authorList>
            <person name="Palmer J.M."/>
        </authorList>
    </citation>
    <scope>NUCLEOTIDE SEQUENCE [LARGE SCALE GENOMIC DNA]</scope>
    <source>
        <strain evidence="2 3">TWF718</strain>
    </source>
</reference>
<name>A0AAN8MX29_9PEZI</name>
<proteinExistence type="predicted"/>
<dbReference type="AlphaFoldDB" id="A0AAN8MX29"/>
<evidence type="ECO:0000256" key="1">
    <source>
        <dbReference type="SAM" id="MobiDB-lite"/>
    </source>
</evidence>
<protein>
    <submittedName>
        <fullName evidence="2">Uncharacterized protein</fullName>
    </submittedName>
</protein>
<evidence type="ECO:0000313" key="2">
    <source>
        <dbReference type="EMBL" id="KAK6350867.1"/>
    </source>
</evidence>
<comment type="caution">
    <text evidence="2">The sequence shown here is derived from an EMBL/GenBank/DDBJ whole genome shotgun (WGS) entry which is preliminary data.</text>
</comment>
<dbReference type="Proteomes" id="UP001313282">
    <property type="component" value="Unassembled WGS sequence"/>
</dbReference>
<evidence type="ECO:0000313" key="3">
    <source>
        <dbReference type="Proteomes" id="UP001313282"/>
    </source>
</evidence>
<feature type="region of interest" description="Disordered" evidence="1">
    <location>
        <begin position="160"/>
        <end position="179"/>
    </location>
</feature>
<keyword evidence="3" id="KW-1185">Reference proteome</keyword>
<dbReference type="EMBL" id="JAVHNR010000002">
    <property type="protein sequence ID" value="KAK6350867.1"/>
    <property type="molecule type" value="Genomic_DNA"/>
</dbReference>
<accession>A0AAN8MX29</accession>
<gene>
    <name evidence="2" type="ORF">TWF718_004049</name>
</gene>
<organism evidence="2 3">
    <name type="scientific">Orbilia javanica</name>
    <dbReference type="NCBI Taxonomy" id="47235"/>
    <lineage>
        <taxon>Eukaryota</taxon>
        <taxon>Fungi</taxon>
        <taxon>Dikarya</taxon>
        <taxon>Ascomycota</taxon>
        <taxon>Pezizomycotina</taxon>
        <taxon>Orbiliomycetes</taxon>
        <taxon>Orbiliales</taxon>
        <taxon>Orbiliaceae</taxon>
        <taxon>Orbilia</taxon>
    </lineage>
</organism>
<sequence>MPKFRKLIKKLLLSSKPRKRLSLPAALGSPSAKPRLLENTSEVFYDPNPYNFFLLCPKHAEPGFIEEIYEDEMTHLQCLLKDKPHPGLTSGLARGELARRTTLTTDMKDKIQRRMDELDAAKSTLVDPKRRPIVDERYGGRTKCQICAEPEATGIAPYDESGSALMSHPRPCSREWRKSTGIGDSFDSRVAMSNYNRAYKDAATQMASN</sequence>